<evidence type="ECO:0000313" key="2">
    <source>
        <dbReference type="EMBL" id="KAL3417535.1"/>
    </source>
</evidence>
<dbReference type="Proteomes" id="UP001629113">
    <property type="component" value="Unassembled WGS sequence"/>
</dbReference>
<dbReference type="Gene3D" id="1.25.40.10">
    <property type="entry name" value="Tetratricopeptide repeat domain"/>
    <property type="match status" value="1"/>
</dbReference>
<dbReference type="PANTHER" id="PTHR42085:SF2">
    <property type="entry name" value="F-BOX DOMAIN-CONTAINING PROTEIN"/>
    <property type="match status" value="1"/>
</dbReference>
<gene>
    <name evidence="2" type="ORF">PVAG01_10545</name>
</gene>
<dbReference type="PANTHER" id="PTHR42085">
    <property type="entry name" value="F-BOX DOMAIN-CONTAINING PROTEIN"/>
    <property type="match status" value="1"/>
</dbReference>
<feature type="region of interest" description="Disordered" evidence="1">
    <location>
        <begin position="368"/>
        <end position="390"/>
    </location>
</feature>
<dbReference type="InterPro" id="IPR011990">
    <property type="entry name" value="TPR-like_helical_dom_sf"/>
</dbReference>
<name>A0ABR4P2L1_9HELO</name>
<sequence length="390" mass="43794">MTTAEYAPQPHLTSVPVEIRLKIYSYLLSDPYVSHLRSDGTLCSRYTTALFTVNQQISDEALAYFHSENAFVLVENHEAYFLATCRRAIPLLLPTSLQCFRNYALSVSIHSSNSRSAKKAYTSGRAIFSSRHLSNFVRLLNAEHAILRNTDTRTRIDLHYRTDAIEYRGNARVLKCVTEGIKGLRPIHNPKGGHLSIRVCGDLDPEGALEVQRSKLSSYTATTALVEGKLAKERGNALYKAGDYNAARGEYLISVYTFASFKDEYDHDPKLVHEFETLFINISTNSSLLETRQGRHQAAVAQARKALDMSLSRCVEDSAEQKAKYRFRLACALADNGQHPEAADELSIAVALAPENMSIKAKLKQVNTRLTRHQKRSDSRFRANLSRAFD</sequence>
<keyword evidence="3" id="KW-1185">Reference proteome</keyword>
<protein>
    <submittedName>
        <fullName evidence="2">Uncharacterized protein</fullName>
    </submittedName>
</protein>
<comment type="caution">
    <text evidence="2">The sequence shown here is derived from an EMBL/GenBank/DDBJ whole genome shotgun (WGS) entry which is preliminary data.</text>
</comment>
<organism evidence="2 3">
    <name type="scientific">Phlyctema vagabunda</name>
    <dbReference type="NCBI Taxonomy" id="108571"/>
    <lineage>
        <taxon>Eukaryota</taxon>
        <taxon>Fungi</taxon>
        <taxon>Dikarya</taxon>
        <taxon>Ascomycota</taxon>
        <taxon>Pezizomycotina</taxon>
        <taxon>Leotiomycetes</taxon>
        <taxon>Helotiales</taxon>
        <taxon>Dermateaceae</taxon>
        <taxon>Phlyctema</taxon>
    </lineage>
</organism>
<accession>A0ABR4P2L1</accession>
<evidence type="ECO:0000313" key="3">
    <source>
        <dbReference type="Proteomes" id="UP001629113"/>
    </source>
</evidence>
<dbReference type="InterPro" id="IPR038883">
    <property type="entry name" value="AN11006-like"/>
</dbReference>
<dbReference type="SUPFAM" id="SSF48452">
    <property type="entry name" value="TPR-like"/>
    <property type="match status" value="1"/>
</dbReference>
<reference evidence="2 3" key="1">
    <citation type="submission" date="2024-06" db="EMBL/GenBank/DDBJ databases">
        <title>Complete genome of Phlyctema vagabunda strain 19-DSS-EL-015.</title>
        <authorList>
            <person name="Fiorenzani C."/>
        </authorList>
    </citation>
    <scope>NUCLEOTIDE SEQUENCE [LARGE SCALE GENOMIC DNA]</scope>
    <source>
        <strain evidence="2 3">19-DSS-EL-015</strain>
    </source>
</reference>
<proteinExistence type="predicted"/>
<evidence type="ECO:0000256" key="1">
    <source>
        <dbReference type="SAM" id="MobiDB-lite"/>
    </source>
</evidence>
<dbReference type="EMBL" id="JBFCZG010000010">
    <property type="protein sequence ID" value="KAL3417535.1"/>
    <property type="molecule type" value="Genomic_DNA"/>
</dbReference>